<dbReference type="PANTHER" id="PTHR24292">
    <property type="entry name" value="CYTOCHROME P450"/>
    <property type="match status" value="1"/>
</dbReference>
<keyword evidence="5 13" id="KW-0349">Heme</keyword>
<dbReference type="GO" id="GO:0020037">
    <property type="term" value="F:heme binding"/>
    <property type="evidence" value="ECO:0007669"/>
    <property type="project" value="InterPro"/>
</dbReference>
<comment type="cofactor">
    <cofactor evidence="1 13">
        <name>heme</name>
        <dbReference type="ChEBI" id="CHEBI:30413"/>
    </cofactor>
</comment>
<keyword evidence="6 13" id="KW-0479">Metal-binding</keyword>
<dbReference type="InterPro" id="IPR036396">
    <property type="entry name" value="Cyt_P450_sf"/>
</dbReference>
<protein>
    <recommendedName>
        <fullName evidence="17">Cytochrome P450</fullName>
    </recommendedName>
</protein>
<reference evidence="15" key="1">
    <citation type="submission" date="2022-01" db="EMBL/GenBank/DDBJ databases">
        <authorList>
            <person name="King R."/>
        </authorList>
    </citation>
    <scope>NUCLEOTIDE SEQUENCE</scope>
</reference>
<keyword evidence="8" id="KW-0492">Microsome</keyword>
<dbReference type="Gene3D" id="1.10.630.10">
    <property type="entry name" value="Cytochrome P450"/>
    <property type="match status" value="1"/>
</dbReference>
<dbReference type="GO" id="GO:0005789">
    <property type="term" value="C:endoplasmic reticulum membrane"/>
    <property type="evidence" value="ECO:0007669"/>
    <property type="project" value="UniProtKB-SubCell"/>
</dbReference>
<dbReference type="GO" id="GO:0004497">
    <property type="term" value="F:monooxygenase activity"/>
    <property type="evidence" value="ECO:0007669"/>
    <property type="project" value="UniProtKB-KW"/>
</dbReference>
<dbReference type="PROSITE" id="PS00086">
    <property type="entry name" value="CYTOCHROME_P450"/>
    <property type="match status" value="1"/>
</dbReference>
<evidence type="ECO:0000313" key="15">
    <source>
        <dbReference type="EMBL" id="CAG9799347.1"/>
    </source>
</evidence>
<comment type="similarity">
    <text evidence="4 14">Belongs to the cytochrome P450 family.</text>
</comment>
<dbReference type="PANTHER" id="PTHR24292:SF103">
    <property type="entry name" value="CYTOCHROME P450 6BS1"/>
    <property type="match status" value="1"/>
</dbReference>
<evidence type="ECO:0000256" key="8">
    <source>
        <dbReference type="ARBA" id="ARBA00022848"/>
    </source>
</evidence>
<keyword evidence="11 14" id="KW-0503">Monooxygenase</keyword>
<dbReference type="FunFam" id="1.10.630.10:FF:000042">
    <property type="entry name" value="Cytochrome P450"/>
    <property type="match status" value="1"/>
</dbReference>
<dbReference type="AlphaFoldDB" id="A0A9N9WMR8"/>
<dbReference type="InterPro" id="IPR017972">
    <property type="entry name" value="Cyt_P450_CS"/>
</dbReference>
<evidence type="ECO:0000313" key="16">
    <source>
        <dbReference type="Proteomes" id="UP001153620"/>
    </source>
</evidence>
<dbReference type="EMBL" id="OU895877">
    <property type="protein sequence ID" value="CAG9799347.1"/>
    <property type="molecule type" value="Genomic_DNA"/>
</dbReference>
<keyword evidence="10 13" id="KW-0408">Iron</keyword>
<dbReference type="InterPro" id="IPR002401">
    <property type="entry name" value="Cyt_P450_E_grp-I"/>
</dbReference>
<evidence type="ECO:0000256" key="4">
    <source>
        <dbReference type="ARBA" id="ARBA00010617"/>
    </source>
</evidence>
<dbReference type="CDD" id="cd11056">
    <property type="entry name" value="CYP6-like"/>
    <property type="match status" value="1"/>
</dbReference>
<keyword evidence="7" id="KW-0256">Endoplasmic reticulum</keyword>
<name>A0A9N9WMR8_9DIPT</name>
<evidence type="ECO:0000256" key="11">
    <source>
        <dbReference type="ARBA" id="ARBA00023033"/>
    </source>
</evidence>
<accession>A0A9N9WMR8</accession>
<evidence type="ECO:0000256" key="6">
    <source>
        <dbReference type="ARBA" id="ARBA00022723"/>
    </source>
</evidence>
<evidence type="ECO:0000256" key="10">
    <source>
        <dbReference type="ARBA" id="ARBA00023004"/>
    </source>
</evidence>
<sequence length="493" mass="57104">MIVVVLIFIASAISFLWLFFKIKFNYFKNLGIPHKQPRIPFGNMQGFKRKLHSSHFFRNLFEEFKGTNQLCGIYLFTKPSYLIIDLELVKSILVKDFAYFHDRGMYYNLKDDPLSGHLLNLEGEKWKKLREKLTPTFTSGKMRYMFPTIIDVAEKFESFMNASIAENNEPEIKGILTRFTTNIIGSCAFGIDCNTFEDKDSKFLEMGLKAFEQPRNTFLKQMLAITFPDLARKLGIKIVRDDVADFFMKIVKDVVEYRESKNIKRNDFMDLLLQLKHEGKMSFEEIAAQAFVFFLAGFETSSTTMTFALHELSLNQKIQEEVRENINKVLQKHNGKISYEALSEMDVLERCINESLRKFPPAASLIRTVTKDYNVPNSNITLQKGSSVFISVYGIHHDPEIYENPEAFNPDRFLQEKIKQRHLMSFLPFGQGNRICIGERFGYIETKVGLATLLSKFIFEPSSKTKTPIEFSKKNMILTTDGGMFLKIKKIQI</sequence>
<evidence type="ECO:0000256" key="1">
    <source>
        <dbReference type="ARBA" id="ARBA00001971"/>
    </source>
</evidence>
<evidence type="ECO:0000256" key="14">
    <source>
        <dbReference type="RuleBase" id="RU000461"/>
    </source>
</evidence>
<evidence type="ECO:0008006" key="17">
    <source>
        <dbReference type="Google" id="ProtNLM"/>
    </source>
</evidence>
<dbReference type="PRINTS" id="PR00385">
    <property type="entry name" value="P450"/>
</dbReference>
<comment type="subcellular location">
    <subcellularLocation>
        <location evidence="3">Endoplasmic reticulum membrane</location>
        <topology evidence="3">Peripheral membrane protein</topology>
    </subcellularLocation>
    <subcellularLocation>
        <location evidence="2">Microsome membrane</location>
        <topology evidence="2">Peripheral membrane protein</topology>
    </subcellularLocation>
</comment>
<dbReference type="Proteomes" id="UP001153620">
    <property type="component" value="Chromosome 1"/>
</dbReference>
<reference evidence="15" key="2">
    <citation type="submission" date="2022-10" db="EMBL/GenBank/DDBJ databases">
        <authorList>
            <consortium name="ENA_rothamsted_submissions"/>
            <consortium name="culmorum"/>
            <person name="King R."/>
        </authorList>
    </citation>
    <scope>NUCLEOTIDE SEQUENCE</scope>
</reference>
<evidence type="ECO:0000256" key="12">
    <source>
        <dbReference type="ARBA" id="ARBA00023136"/>
    </source>
</evidence>
<evidence type="ECO:0000256" key="7">
    <source>
        <dbReference type="ARBA" id="ARBA00022824"/>
    </source>
</evidence>
<dbReference type="OrthoDB" id="2789670at2759"/>
<organism evidence="15 16">
    <name type="scientific">Chironomus riparius</name>
    <dbReference type="NCBI Taxonomy" id="315576"/>
    <lineage>
        <taxon>Eukaryota</taxon>
        <taxon>Metazoa</taxon>
        <taxon>Ecdysozoa</taxon>
        <taxon>Arthropoda</taxon>
        <taxon>Hexapoda</taxon>
        <taxon>Insecta</taxon>
        <taxon>Pterygota</taxon>
        <taxon>Neoptera</taxon>
        <taxon>Endopterygota</taxon>
        <taxon>Diptera</taxon>
        <taxon>Nematocera</taxon>
        <taxon>Chironomoidea</taxon>
        <taxon>Chironomidae</taxon>
        <taxon>Chironominae</taxon>
        <taxon>Chironomus</taxon>
    </lineage>
</organism>
<evidence type="ECO:0000256" key="2">
    <source>
        <dbReference type="ARBA" id="ARBA00004174"/>
    </source>
</evidence>
<evidence type="ECO:0000256" key="13">
    <source>
        <dbReference type="PIRSR" id="PIRSR602401-1"/>
    </source>
</evidence>
<dbReference type="Pfam" id="PF00067">
    <property type="entry name" value="p450"/>
    <property type="match status" value="1"/>
</dbReference>
<feature type="binding site" description="axial binding residue" evidence="13">
    <location>
        <position position="436"/>
    </location>
    <ligand>
        <name>heme</name>
        <dbReference type="ChEBI" id="CHEBI:30413"/>
    </ligand>
    <ligandPart>
        <name>Fe</name>
        <dbReference type="ChEBI" id="CHEBI:18248"/>
    </ligandPart>
</feature>
<dbReference type="PRINTS" id="PR00463">
    <property type="entry name" value="EP450I"/>
</dbReference>
<evidence type="ECO:0000256" key="3">
    <source>
        <dbReference type="ARBA" id="ARBA00004406"/>
    </source>
</evidence>
<keyword evidence="12" id="KW-0472">Membrane</keyword>
<gene>
    <name evidence="15" type="ORF">CHIRRI_LOCUS2314</name>
</gene>
<evidence type="ECO:0000256" key="9">
    <source>
        <dbReference type="ARBA" id="ARBA00023002"/>
    </source>
</evidence>
<dbReference type="GO" id="GO:0005506">
    <property type="term" value="F:iron ion binding"/>
    <property type="evidence" value="ECO:0007669"/>
    <property type="project" value="InterPro"/>
</dbReference>
<dbReference type="InterPro" id="IPR001128">
    <property type="entry name" value="Cyt_P450"/>
</dbReference>
<keyword evidence="9 14" id="KW-0560">Oxidoreductase</keyword>
<dbReference type="SUPFAM" id="SSF48264">
    <property type="entry name" value="Cytochrome P450"/>
    <property type="match status" value="1"/>
</dbReference>
<keyword evidence="16" id="KW-1185">Reference proteome</keyword>
<dbReference type="InterPro" id="IPR050476">
    <property type="entry name" value="Insect_CytP450_Detox"/>
</dbReference>
<evidence type="ECO:0000256" key="5">
    <source>
        <dbReference type="ARBA" id="ARBA00022617"/>
    </source>
</evidence>
<dbReference type="GO" id="GO:0016705">
    <property type="term" value="F:oxidoreductase activity, acting on paired donors, with incorporation or reduction of molecular oxygen"/>
    <property type="evidence" value="ECO:0007669"/>
    <property type="project" value="InterPro"/>
</dbReference>
<proteinExistence type="inferred from homology"/>